<dbReference type="EMBL" id="LT554895">
    <property type="protein sequence ID" value="SAM08537.1"/>
    <property type="molecule type" value="Genomic_DNA"/>
</dbReference>
<feature type="transmembrane region" description="Helical" evidence="7">
    <location>
        <begin position="330"/>
        <end position="353"/>
    </location>
</feature>
<dbReference type="GO" id="GO:0022857">
    <property type="term" value="F:transmembrane transporter activity"/>
    <property type="evidence" value="ECO:0007669"/>
    <property type="project" value="InterPro"/>
</dbReference>
<dbReference type="InterPro" id="IPR020846">
    <property type="entry name" value="MFS_dom"/>
</dbReference>
<keyword evidence="2" id="KW-0813">Transport</keyword>
<evidence type="ECO:0000256" key="5">
    <source>
        <dbReference type="ARBA" id="ARBA00023136"/>
    </source>
</evidence>
<feature type="transmembrane region" description="Helical" evidence="7">
    <location>
        <begin position="227"/>
        <end position="249"/>
    </location>
</feature>
<feature type="transmembrane region" description="Helical" evidence="7">
    <location>
        <begin position="156"/>
        <end position="181"/>
    </location>
</feature>
<evidence type="ECO:0000259" key="8">
    <source>
        <dbReference type="PROSITE" id="PS50850"/>
    </source>
</evidence>
<dbReference type="OMA" id="CAILMWK"/>
<keyword evidence="3 7" id="KW-0812">Transmembrane</keyword>
<dbReference type="AlphaFoldDB" id="A0A168SJX5"/>
<feature type="transmembrane region" description="Helical" evidence="7">
    <location>
        <begin position="67"/>
        <end position="91"/>
    </location>
</feature>
<evidence type="ECO:0000256" key="3">
    <source>
        <dbReference type="ARBA" id="ARBA00022692"/>
    </source>
</evidence>
<evidence type="ECO:0000256" key="2">
    <source>
        <dbReference type="ARBA" id="ARBA00022448"/>
    </source>
</evidence>
<dbReference type="PANTHER" id="PTHR43791">
    <property type="entry name" value="PERMEASE-RELATED"/>
    <property type="match status" value="1"/>
</dbReference>
<dbReference type="InterPro" id="IPR011701">
    <property type="entry name" value="MFS"/>
</dbReference>
<dbReference type="Pfam" id="PF07690">
    <property type="entry name" value="MFS_1"/>
    <property type="match status" value="1"/>
</dbReference>
<feature type="transmembrane region" description="Helical" evidence="7">
    <location>
        <begin position="360"/>
        <end position="382"/>
    </location>
</feature>
<dbReference type="FunCoup" id="A0A168SJX5">
    <property type="interactions" value="71"/>
</dbReference>
<evidence type="ECO:0000313" key="9">
    <source>
        <dbReference type="EMBL" id="SAM08537.1"/>
    </source>
</evidence>
<keyword evidence="4 7" id="KW-1133">Transmembrane helix</keyword>
<dbReference type="PANTHER" id="PTHR43791:SF36">
    <property type="entry name" value="TRANSPORTER, PUTATIVE (AFU_ORTHOLOGUE AFUA_6G08340)-RELATED"/>
    <property type="match status" value="1"/>
</dbReference>
<evidence type="ECO:0000256" key="4">
    <source>
        <dbReference type="ARBA" id="ARBA00022989"/>
    </source>
</evidence>
<dbReference type="STRING" id="4829.A0A168SJX5"/>
<evidence type="ECO:0000256" key="1">
    <source>
        <dbReference type="ARBA" id="ARBA00004141"/>
    </source>
</evidence>
<feature type="transmembrane region" description="Helical" evidence="7">
    <location>
        <begin position="452"/>
        <end position="473"/>
    </location>
</feature>
<feature type="domain" description="Major facilitator superfamily (MFS) profile" evidence="8">
    <location>
        <begin position="67"/>
        <end position="477"/>
    </location>
</feature>
<name>A0A168SJX5_ABSGL</name>
<feature type="transmembrane region" description="Helical" evidence="7">
    <location>
        <begin position="388"/>
        <end position="407"/>
    </location>
</feature>
<dbReference type="Proteomes" id="UP000078561">
    <property type="component" value="Unassembled WGS sequence"/>
</dbReference>
<organism evidence="9">
    <name type="scientific">Absidia glauca</name>
    <name type="common">Pin mould</name>
    <dbReference type="NCBI Taxonomy" id="4829"/>
    <lineage>
        <taxon>Eukaryota</taxon>
        <taxon>Fungi</taxon>
        <taxon>Fungi incertae sedis</taxon>
        <taxon>Mucoromycota</taxon>
        <taxon>Mucoromycotina</taxon>
        <taxon>Mucoromycetes</taxon>
        <taxon>Mucorales</taxon>
        <taxon>Cunninghamellaceae</taxon>
        <taxon>Absidia</taxon>
    </lineage>
</organism>
<dbReference type="SUPFAM" id="SSF103473">
    <property type="entry name" value="MFS general substrate transporter"/>
    <property type="match status" value="1"/>
</dbReference>
<feature type="transmembrane region" description="Helical" evidence="7">
    <location>
        <begin position="132"/>
        <end position="150"/>
    </location>
</feature>
<feature type="transmembrane region" description="Helical" evidence="7">
    <location>
        <begin position="419"/>
        <end position="440"/>
    </location>
</feature>
<sequence>MTIALNTPSPQSPNPDEETWTPKAPSIANVKITTDSSSSELADLPHAPHPTKSPAETALVKKINWHILPFVFGCVFIQYADKAVLSAAAVLGMVEDCDITPTQYSILGSVFYIGFIVFQMPNNYFIQRVPSISKYLGTLLTIWGLVLALTSQAKSFITLAVLRVLLGLFEAATYPCLLIIVNTMYRREEQPKCFGFLWMSNGFGVIFANLLSYGIAHMDMARNIRAWQWNFIILGALTVLLGILVFFFLPDQPHSRLFHLTPEEEAIVDERTQDNAVVRQRVVNYAHYWEAVKELQFWVLCLTALCIHLPNGGLVVFGNPFVKSLGFSSLNAILLQLPVGTVVTLYVALVILLEHKTKQLVWTACVTSVISMIGCLLLAVLPHQPIKLFAYYLSWAFNGSYAMLLTIVGSNVKGYSKKIFYNGGIMIFYTIGNFAGPLMMVSEEAPSYKSGMIGFTVAMFVVIFALNVSRLWMARRNVQRKDNRGHTDAYLDQSDTQDLNFTYKL</sequence>
<evidence type="ECO:0000313" key="10">
    <source>
        <dbReference type="Proteomes" id="UP000078561"/>
    </source>
</evidence>
<gene>
    <name evidence="9" type="primary">ABSGL_14200.1 scaffold 14385</name>
</gene>
<reference evidence="9" key="1">
    <citation type="submission" date="2016-04" db="EMBL/GenBank/DDBJ databases">
        <authorList>
            <person name="Evans L.H."/>
            <person name="Alamgir A."/>
            <person name="Owens N."/>
            <person name="Weber N.D."/>
            <person name="Virtaneva K."/>
            <person name="Barbian K."/>
            <person name="Babar A."/>
            <person name="Rosenke K."/>
        </authorList>
    </citation>
    <scope>NUCLEOTIDE SEQUENCE [LARGE SCALE GENOMIC DNA]</scope>
    <source>
        <strain evidence="9">CBS 101.48</strain>
    </source>
</reference>
<dbReference type="InParanoid" id="A0A168SJX5"/>
<dbReference type="OrthoDB" id="6730379at2759"/>
<proteinExistence type="predicted"/>
<comment type="subcellular location">
    <subcellularLocation>
        <location evidence="1">Membrane</location>
        <topology evidence="1">Multi-pass membrane protein</topology>
    </subcellularLocation>
</comment>
<protein>
    <recommendedName>
        <fullName evidence="8">Major facilitator superfamily (MFS) profile domain-containing protein</fullName>
    </recommendedName>
</protein>
<keyword evidence="5 7" id="KW-0472">Membrane</keyword>
<dbReference type="InterPro" id="IPR036259">
    <property type="entry name" value="MFS_trans_sf"/>
</dbReference>
<feature type="transmembrane region" description="Helical" evidence="7">
    <location>
        <begin position="297"/>
        <end position="318"/>
    </location>
</feature>
<dbReference type="Gene3D" id="1.20.1250.20">
    <property type="entry name" value="MFS general substrate transporter like domains"/>
    <property type="match status" value="1"/>
</dbReference>
<feature type="transmembrane region" description="Helical" evidence="7">
    <location>
        <begin position="103"/>
        <end position="120"/>
    </location>
</feature>
<evidence type="ECO:0000256" key="7">
    <source>
        <dbReference type="SAM" id="Phobius"/>
    </source>
</evidence>
<accession>A0A168SJX5</accession>
<feature type="transmembrane region" description="Helical" evidence="7">
    <location>
        <begin position="193"/>
        <end position="215"/>
    </location>
</feature>
<dbReference type="GO" id="GO:0016020">
    <property type="term" value="C:membrane"/>
    <property type="evidence" value="ECO:0007669"/>
    <property type="project" value="UniProtKB-SubCell"/>
</dbReference>
<feature type="region of interest" description="Disordered" evidence="6">
    <location>
        <begin position="1"/>
        <end position="26"/>
    </location>
</feature>
<keyword evidence="10" id="KW-1185">Reference proteome</keyword>
<evidence type="ECO:0000256" key="6">
    <source>
        <dbReference type="SAM" id="MobiDB-lite"/>
    </source>
</evidence>
<dbReference type="PROSITE" id="PS50850">
    <property type="entry name" value="MFS"/>
    <property type="match status" value="1"/>
</dbReference>